<name>A0A556TU21_BAGYA</name>
<dbReference type="Proteomes" id="UP000319801">
    <property type="component" value="Unassembled WGS sequence"/>
</dbReference>
<proteinExistence type="predicted"/>
<dbReference type="AlphaFoldDB" id="A0A556TU21"/>
<dbReference type="EMBL" id="VCAZ01000018">
    <property type="protein sequence ID" value="TSK67291.1"/>
    <property type="molecule type" value="Genomic_DNA"/>
</dbReference>
<keyword evidence="2" id="KW-1185">Reference proteome</keyword>
<evidence type="ECO:0000313" key="1">
    <source>
        <dbReference type="EMBL" id="TSK67291.1"/>
    </source>
</evidence>
<sequence>MAGEIKRASQFPTALWNQTTLSRFGINARTCFSQFQRQGKLREVASAFPPATLAALRIRSSVKTALHTSIDSQLNSCPDRGAFLLLLSASSRLQLIGWK</sequence>
<organism evidence="1 2">
    <name type="scientific">Bagarius yarrelli</name>
    <name type="common">Goonch</name>
    <name type="synonym">Bagrus yarrelli</name>
    <dbReference type="NCBI Taxonomy" id="175774"/>
    <lineage>
        <taxon>Eukaryota</taxon>
        <taxon>Metazoa</taxon>
        <taxon>Chordata</taxon>
        <taxon>Craniata</taxon>
        <taxon>Vertebrata</taxon>
        <taxon>Euteleostomi</taxon>
        <taxon>Actinopterygii</taxon>
        <taxon>Neopterygii</taxon>
        <taxon>Teleostei</taxon>
        <taxon>Ostariophysi</taxon>
        <taxon>Siluriformes</taxon>
        <taxon>Sisoridae</taxon>
        <taxon>Sisorinae</taxon>
        <taxon>Bagarius</taxon>
    </lineage>
</organism>
<accession>A0A556TU21</accession>
<reference evidence="1 2" key="1">
    <citation type="journal article" date="2019" name="Genome Biol. Evol.">
        <title>Whole-Genome Sequencing of the Giant Devil Catfish, Bagarius yarrelli.</title>
        <authorList>
            <person name="Jiang W."/>
            <person name="Lv Y."/>
            <person name="Cheng L."/>
            <person name="Yang K."/>
            <person name="Chao B."/>
            <person name="Wang X."/>
            <person name="Li Y."/>
            <person name="Pan X."/>
            <person name="You X."/>
            <person name="Zhang Y."/>
            <person name="Yang J."/>
            <person name="Li J."/>
            <person name="Zhang X."/>
            <person name="Liu S."/>
            <person name="Sun C."/>
            <person name="Yang J."/>
            <person name="Shi Q."/>
        </authorList>
    </citation>
    <scope>NUCLEOTIDE SEQUENCE [LARGE SCALE GENOMIC DNA]</scope>
    <source>
        <strain evidence="1">JWS20170419001</strain>
        <tissue evidence="1">Muscle</tissue>
    </source>
</reference>
<protein>
    <submittedName>
        <fullName evidence="1">Uncharacterized protein</fullName>
    </submittedName>
</protein>
<gene>
    <name evidence="1" type="ORF">Baya_5268</name>
</gene>
<evidence type="ECO:0000313" key="2">
    <source>
        <dbReference type="Proteomes" id="UP000319801"/>
    </source>
</evidence>
<comment type="caution">
    <text evidence="1">The sequence shown here is derived from an EMBL/GenBank/DDBJ whole genome shotgun (WGS) entry which is preliminary data.</text>
</comment>